<comment type="caution">
    <text evidence="3">The sequence shown here is derived from an EMBL/GenBank/DDBJ whole genome shotgun (WGS) entry which is preliminary data.</text>
</comment>
<keyword evidence="1" id="KW-0233">DNA recombination</keyword>
<feature type="domain" description="DNA helicase Pif1-like DEAD-box helicase" evidence="2">
    <location>
        <begin position="74"/>
        <end position="312"/>
    </location>
</feature>
<keyword evidence="1" id="KW-0227">DNA damage</keyword>
<comment type="similarity">
    <text evidence="1">Belongs to the helicase family.</text>
</comment>
<proteinExistence type="inferred from homology"/>
<protein>
    <recommendedName>
        <fullName evidence="1">ATP-dependent DNA helicase</fullName>
        <ecNumber evidence="1">5.6.2.3</ecNumber>
    </recommendedName>
</protein>
<gene>
    <name evidence="3" type="ORF">ONE63_007327</name>
</gene>
<keyword evidence="1" id="KW-0234">DNA repair</keyword>
<dbReference type="AlphaFoldDB" id="A0AAV7XWM8"/>
<dbReference type="Proteomes" id="UP001075354">
    <property type="component" value="Chromosome 4"/>
</dbReference>
<dbReference type="Gene3D" id="3.40.50.300">
    <property type="entry name" value="P-loop containing nucleotide triphosphate hydrolases"/>
    <property type="match status" value="1"/>
</dbReference>
<keyword evidence="1" id="KW-0347">Helicase</keyword>
<evidence type="ECO:0000313" key="4">
    <source>
        <dbReference type="Proteomes" id="UP001075354"/>
    </source>
</evidence>
<dbReference type="PANTHER" id="PTHR47642">
    <property type="entry name" value="ATP-DEPENDENT DNA HELICASE"/>
    <property type="match status" value="1"/>
</dbReference>
<dbReference type="GO" id="GO:0005524">
    <property type="term" value="F:ATP binding"/>
    <property type="evidence" value="ECO:0007669"/>
    <property type="project" value="UniProtKB-KW"/>
</dbReference>
<dbReference type="GO" id="GO:0006281">
    <property type="term" value="P:DNA repair"/>
    <property type="evidence" value="ECO:0007669"/>
    <property type="project" value="UniProtKB-KW"/>
</dbReference>
<dbReference type="EC" id="5.6.2.3" evidence="1"/>
<organism evidence="3 4">
    <name type="scientific">Megalurothrips usitatus</name>
    <name type="common">bean blossom thrips</name>
    <dbReference type="NCBI Taxonomy" id="439358"/>
    <lineage>
        <taxon>Eukaryota</taxon>
        <taxon>Metazoa</taxon>
        <taxon>Ecdysozoa</taxon>
        <taxon>Arthropoda</taxon>
        <taxon>Hexapoda</taxon>
        <taxon>Insecta</taxon>
        <taxon>Pterygota</taxon>
        <taxon>Neoptera</taxon>
        <taxon>Paraneoptera</taxon>
        <taxon>Thysanoptera</taxon>
        <taxon>Terebrantia</taxon>
        <taxon>Thripoidea</taxon>
        <taxon>Thripidae</taxon>
        <taxon>Megalurothrips</taxon>
    </lineage>
</organism>
<evidence type="ECO:0000256" key="1">
    <source>
        <dbReference type="RuleBase" id="RU363044"/>
    </source>
</evidence>
<dbReference type="PANTHER" id="PTHR47642:SF5">
    <property type="entry name" value="ATP-DEPENDENT DNA HELICASE"/>
    <property type="match status" value="1"/>
</dbReference>
<sequence>MQNIKEAEDDNAEDIDDTTVKTAEEFTIYEIGAKDSDIATEIPNLKGNETDSKNTFQIPNLLPDEEYKKILCNLNDKQRKYHDNFTHIIKTQPHEQFFHFISGAGGVGKSTLLKIITQTALRFWIHELQHQPDDIFFLITAPTGKAAFNVGGQTIHSVFTIVFSLVKELTMKLSADKRNTLMFKLKQLKLLIIDEISMVSAQLFQIVNNRLQEIFENSKPFGGISVIVMGDFNQLPPVMHDPVYYPLRDSISTIANIENEIICISQLDRTFYMSELWSHFKILELTEIMRQKDDIQFANALNRLAIGQTTDEDNALFQSRELSSLNIPEHARCEHNINTMQTLLRGIKTI</sequence>
<dbReference type="Pfam" id="PF05970">
    <property type="entry name" value="PIF1"/>
    <property type="match status" value="1"/>
</dbReference>
<comment type="catalytic activity">
    <reaction evidence="1">
        <text>ATP + H2O = ADP + phosphate + H(+)</text>
        <dbReference type="Rhea" id="RHEA:13065"/>
        <dbReference type="ChEBI" id="CHEBI:15377"/>
        <dbReference type="ChEBI" id="CHEBI:15378"/>
        <dbReference type="ChEBI" id="CHEBI:30616"/>
        <dbReference type="ChEBI" id="CHEBI:43474"/>
        <dbReference type="ChEBI" id="CHEBI:456216"/>
        <dbReference type="EC" id="5.6.2.3"/>
    </reaction>
</comment>
<keyword evidence="1" id="KW-0378">Hydrolase</keyword>
<dbReference type="InterPro" id="IPR051055">
    <property type="entry name" value="PIF1_helicase"/>
</dbReference>
<dbReference type="GO" id="GO:0006310">
    <property type="term" value="P:DNA recombination"/>
    <property type="evidence" value="ECO:0007669"/>
    <property type="project" value="UniProtKB-KW"/>
</dbReference>
<dbReference type="SUPFAM" id="SSF52540">
    <property type="entry name" value="P-loop containing nucleoside triphosphate hydrolases"/>
    <property type="match status" value="2"/>
</dbReference>
<evidence type="ECO:0000313" key="3">
    <source>
        <dbReference type="EMBL" id="KAJ1528959.1"/>
    </source>
</evidence>
<keyword evidence="1" id="KW-0067">ATP-binding</keyword>
<dbReference type="GO" id="GO:0043139">
    <property type="term" value="F:5'-3' DNA helicase activity"/>
    <property type="evidence" value="ECO:0007669"/>
    <property type="project" value="UniProtKB-EC"/>
</dbReference>
<dbReference type="EMBL" id="JAPTSV010000004">
    <property type="protein sequence ID" value="KAJ1528959.1"/>
    <property type="molecule type" value="Genomic_DNA"/>
</dbReference>
<dbReference type="InterPro" id="IPR010285">
    <property type="entry name" value="DNA_helicase_pif1-like_DEAD"/>
</dbReference>
<dbReference type="InterPro" id="IPR027417">
    <property type="entry name" value="P-loop_NTPase"/>
</dbReference>
<dbReference type="GO" id="GO:0016787">
    <property type="term" value="F:hydrolase activity"/>
    <property type="evidence" value="ECO:0007669"/>
    <property type="project" value="UniProtKB-KW"/>
</dbReference>
<name>A0AAV7XWM8_9NEOP</name>
<accession>A0AAV7XWM8</accession>
<keyword evidence="1" id="KW-0547">Nucleotide-binding</keyword>
<reference evidence="3" key="1">
    <citation type="submission" date="2022-12" db="EMBL/GenBank/DDBJ databases">
        <title>Chromosome-level genome assembly of the bean flower thrips Megalurothrips usitatus.</title>
        <authorList>
            <person name="Ma L."/>
            <person name="Liu Q."/>
            <person name="Li H."/>
            <person name="Cai W."/>
        </authorList>
    </citation>
    <scope>NUCLEOTIDE SEQUENCE</scope>
    <source>
        <strain evidence="3">Cailab_2022a</strain>
    </source>
</reference>
<keyword evidence="4" id="KW-1185">Reference proteome</keyword>
<comment type="cofactor">
    <cofactor evidence="1">
        <name>Mg(2+)</name>
        <dbReference type="ChEBI" id="CHEBI:18420"/>
    </cofactor>
</comment>
<evidence type="ECO:0000259" key="2">
    <source>
        <dbReference type="Pfam" id="PF05970"/>
    </source>
</evidence>
<dbReference type="GO" id="GO:0000723">
    <property type="term" value="P:telomere maintenance"/>
    <property type="evidence" value="ECO:0007669"/>
    <property type="project" value="InterPro"/>
</dbReference>